<protein>
    <recommendedName>
        <fullName evidence="5">Dihydroneopterin triphosphate 2'-epimerase</fullName>
        <ecNumber evidence="4">5.1.99.7</ecNumber>
    </recommendedName>
    <alternativeName>
        <fullName evidence="6">D-erythro-7,8-dihydroneopterin triphosphate epimerase</fullName>
    </alternativeName>
</protein>
<dbReference type="Pfam" id="PF02152">
    <property type="entry name" value="FolB"/>
    <property type="match status" value="1"/>
</dbReference>
<dbReference type="KEGG" id="maq:Maqu_3783"/>
<comment type="similarity">
    <text evidence="1">Belongs to the DHNA family.</text>
</comment>
<dbReference type="AlphaFoldDB" id="A1U783"/>
<dbReference type="EC" id="5.1.99.7" evidence="4"/>
<evidence type="ECO:0000256" key="2">
    <source>
        <dbReference type="ARBA" id="ARBA00023235"/>
    </source>
</evidence>
<dbReference type="GO" id="GO:0004150">
    <property type="term" value="F:dihydroneopterin aldolase activity"/>
    <property type="evidence" value="ECO:0007669"/>
    <property type="project" value="InterPro"/>
</dbReference>
<dbReference type="SMART" id="SM00905">
    <property type="entry name" value="FolB"/>
    <property type="match status" value="1"/>
</dbReference>
<sequence length="135" mass="15394">MANAQKPLARVQIKNLLLRAYIGIKEEEINNQQDVVINVCLTYDASEAIERNEISAALNYRTITKQIIAHVDGQRFALLERLTHEVLTIVMEHGAVRWAEVEIDKPHALRYAESVSVTLEASRDQENLQYAQQQP</sequence>
<dbReference type="NCBIfam" id="TIGR00526">
    <property type="entry name" value="folB_dom"/>
    <property type="match status" value="1"/>
</dbReference>
<gene>
    <name evidence="8" type="ordered locus">Maqu_3783</name>
</gene>
<evidence type="ECO:0000313" key="9">
    <source>
        <dbReference type="Proteomes" id="UP000000998"/>
    </source>
</evidence>
<dbReference type="OrthoDB" id="1121389at2"/>
<dbReference type="EMBL" id="CP000514">
    <property type="protein sequence ID" value="ABM20852.1"/>
    <property type="molecule type" value="Genomic_DNA"/>
</dbReference>
<dbReference type="NCBIfam" id="NF008418">
    <property type="entry name" value="PRK11245.1"/>
    <property type="match status" value="1"/>
</dbReference>
<dbReference type="GO" id="GO:0008719">
    <property type="term" value="F:dihydroneopterin triphosphate 2'-epimerase activity"/>
    <property type="evidence" value="ECO:0007669"/>
    <property type="project" value="UniProtKB-EC"/>
</dbReference>
<dbReference type="RefSeq" id="WP_011787186.1">
    <property type="nucleotide sequence ID" value="NC_008740.1"/>
</dbReference>
<evidence type="ECO:0000256" key="5">
    <source>
        <dbReference type="ARBA" id="ARBA00044197"/>
    </source>
</evidence>
<dbReference type="SUPFAM" id="SSF55620">
    <property type="entry name" value="Tetrahydrobiopterin biosynthesis enzymes-like"/>
    <property type="match status" value="1"/>
</dbReference>
<dbReference type="PANTHER" id="PTHR42844">
    <property type="entry name" value="DIHYDRONEOPTERIN ALDOLASE 1-RELATED"/>
    <property type="match status" value="1"/>
</dbReference>
<evidence type="ECO:0000259" key="7">
    <source>
        <dbReference type="SMART" id="SM00905"/>
    </source>
</evidence>
<dbReference type="Gene3D" id="3.30.1130.10">
    <property type="match status" value="1"/>
</dbReference>
<dbReference type="HOGENOM" id="CLU_112632_0_0_6"/>
<evidence type="ECO:0000256" key="4">
    <source>
        <dbReference type="ARBA" id="ARBA00044039"/>
    </source>
</evidence>
<dbReference type="Proteomes" id="UP000000998">
    <property type="component" value="Chromosome"/>
</dbReference>
<evidence type="ECO:0000313" key="8">
    <source>
        <dbReference type="EMBL" id="ABM20852.1"/>
    </source>
</evidence>
<dbReference type="InterPro" id="IPR006157">
    <property type="entry name" value="FolB_dom"/>
</dbReference>
<proteinExistence type="inferred from homology"/>
<dbReference type="STRING" id="351348.Maqu_3783"/>
<evidence type="ECO:0000256" key="3">
    <source>
        <dbReference type="ARBA" id="ARBA00043806"/>
    </source>
</evidence>
<dbReference type="GO" id="GO:0005829">
    <property type="term" value="C:cytosol"/>
    <property type="evidence" value="ECO:0007669"/>
    <property type="project" value="TreeGrafter"/>
</dbReference>
<dbReference type="eggNOG" id="COG1539">
    <property type="taxonomic scope" value="Bacteria"/>
</dbReference>
<accession>A1U783</accession>
<organism evidence="8 9">
    <name type="scientific">Marinobacter nauticus (strain ATCC 700491 / DSM 11845 / VT8)</name>
    <name type="common">Marinobacter aquaeolei</name>
    <dbReference type="NCBI Taxonomy" id="351348"/>
    <lineage>
        <taxon>Bacteria</taxon>
        <taxon>Pseudomonadati</taxon>
        <taxon>Pseudomonadota</taxon>
        <taxon>Gammaproteobacteria</taxon>
        <taxon>Pseudomonadales</taxon>
        <taxon>Marinobacteraceae</taxon>
        <taxon>Marinobacter</taxon>
    </lineage>
</organism>
<evidence type="ECO:0000256" key="1">
    <source>
        <dbReference type="ARBA" id="ARBA00005708"/>
    </source>
</evidence>
<dbReference type="GO" id="GO:0006760">
    <property type="term" value="P:folic acid-containing compound metabolic process"/>
    <property type="evidence" value="ECO:0007669"/>
    <property type="project" value="InterPro"/>
</dbReference>
<dbReference type="InterPro" id="IPR006156">
    <property type="entry name" value="Dihydroneopterin_aldolase"/>
</dbReference>
<evidence type="ECO:0000256" key="6">
    <source>
        <dbReference type="ARBA" id="ARBA00044306"/>
    </source>
</evidence>
<dbReference type="InterPro" id="IPR043133">
    <property type="entry name" value="GTP-CH-I_C/QueF"/>
</dbReference>
<feature type="domain" description="Dihydroneopterin aldolase/epimerase" evidence="7">
    <location>
        <begin position="11"/>
        <end position="121"/>
    </location>
</feature>
<reference evidence="9" key="1">
    <citation type="journal article" date="2011" name="Appl. Environ. Microbiol.">
        <title>Genomic potential of Marinobacter aquaeolei, a biogeochemical 'opportunitroph'.</title>
        <authorList>
            <person name="Singer E."/>
            <person name="Webb E.A."/>
            <person name="Nelson W.C."/>
            <person name="Heidelberg J.F."/>
            <person name="Ivanova N."/>
            <person name="Pati A."/>
            <person name="Edwards K.J."/>
        </authorList>
    </citation>
    <scope>NUCLEOTIDE SEQUENCE [LARGE SCALE GENOMIC DNA]</scope>
    <source>
        <strain evidence="9">ATCC 700491 / DSM 11845 / VT8</strain>
    </source>
</reference>
<comment type="catalytic activity">
    <reaction evidence="3">
        <text>7,8-dihydroneopterin 3'-triphosphate = 7,8-dihydromonapterin 3'-triphosphate</text>
        <dbReference type="Rhea" id="RHEA:28346"/>
        <dbReference type="ChEBI" id="CHEBI:58462"/>
        <dbReference type="ChEBI" id="CHEBI:61186"/>
        <dbReference type="EC" id="5.1.99.7"/>
    </reaction>
</comment>
<keyword evidence="2" id="KW-0413">Isomerase</keyword>
<name>A1U783_MARN8</name>
<dbReference type="PANTHER" id="PTHR42844:SF10">
    <property type="entry name" value="DIHYDRONEOPTERIN TRIPHOSPHATE 2'-EPIMERASE"/>
    <property type="match status" value="1"/>
</dbReference>